<dbReference type="PROSITE" id="PS00750">
    <property type="entry name" value="TCP1_1"/>
    <property type="match status" value="1"/>
</dbReference>
<dbReference type="NCBIfam" id="NF041082">
    <property type="entry name" value="thermosome_alpha"/>
    <property type="match status" value="1"/>
</dbReference>
<dbReference type="Gene3D" id="3.50.7.10">
    <property type="entry name" value="GroEL"/>
    <property type="match status" value="1"/>
</dbReference>
<dbReference type="PRINTS" id="PR00304">
    <property type="entry name" value="TCOMPLEXTCP1"/>
</dbReference>
<comment type="similarity">
    <text evidence="1 5">Belongs to the TCP-1 chaperonin family.</text>
</comment>
<keyword evidence="2 5" id="KW-0547">Nucleotide-binding</keyword>
<name>A0A099SYP5_METMT</name>
<dbReference type="InterPro" id="IPR054827">
    <property type="entry name" value="thermosome_alpha"/>
</dbReference>
<accession>A0A099SYP5</accession>
<dbReference type="SUPFAM" id="SSF52029">
    <property type="entry name" value="GroEL apical domain-like"/>
    <property type="match status" value="1"/>
</dbReference>
<dbReference type="InterPro" id="IPR002423">
    <property type="entry name" value="Cpn60/GroEL/TCP-1"/>
</dbReference>
<dbReference type="GO" id="GO:0016887">
    <property type="term" value="F:ATP hydrolysis activity"/>
    <property type="evidence" value="ECO:0007669"/>
    <property type="project" value="InterPro"/>
</dbReference>
<dbReference type="InterPro" id="IPR027413">
    <property type="entry name" value="GROEL-like_equatorial_sf"/>
</dbReference>
<dbReference type="GO" id="GO:0005524">
    <property type="term" value="F:ATP binding"/>
    <property type="evidence" value="ECO:0007669"/>
    <property type="project" value="UniProtKB-KW"/>
</dbReference>
<dbReference type="InterPro" id="IPR053374">
    <property type="entry name" value="TCP-1_chaperonin"/>
</dbReference>
<proteinExistence type="inferred from homology"/>
<dbReference type="InterPro" id="IPR017998">
    <property type="entry name" value="Chaperone_TCP-1"/>
</dbReference>
<dbReference type="InterPro" id="IPR027410">
    <property type="entry name" value="TCP-1-like_intermed_sf"/>
</dbReference>
<evidence type="ECO:0000313" key="6">
    <source>
        <dbReference type="EMBL" id="KGK97789.1"/>
    </source>
</evidence>
<dbReference type="InterPro" id="IPR002194">
    <property type="entry name" value="Chaperonin_TCP-1_CS"/>
</dbReference>
<sequence length="539" mass="57797">MVGQPAIITDPRKEHTQGKQALFANIGAAKAVANIVKTTLGPKGMDKMLVNAVGDIVLTNDGAMILKGMEIENPTARMIVEIAKTQEDIAGDGTTSAAVLAGALLEKAEELVISGVHPTIIIKGFLAAAGKASELLDNYAIDVTKENKDVLLKIAKTAIAGKSAEAYGDHIAQLCVEAALEVAVNGKVNVKENILITQDPGHKISDTELLEGIVINKARLHSAMPSIVENPKIALLASDVLVQKTRNKSTFQISSPEQLTQFAAQEEADYEKMLDTIIDTGATVVVGTKNIDQHAADYFQKKGIFAIRRVNEDDMKNISKATGAHIVKNINDITEKDLGTAGIIEQIGAFDLGKTYIRDCHNSKTVTLFLKGATEHVTDNLERTVDDVLQVLKDVIEDEKIVPGGGASEIEVAQGLRAFAASVGGREQLAITAFAEAMEVIPREIAVNAGMDGIDTILALRAKHGEIKNAGLDVYTGDISDSLEKGIIDPLRVKKQAIKSASEVANMVLRVDDMLKAQRREMMDVNPEHNIHNYDALGL</sequence>
<comment type="caution">
    <text evidence="6">The sequence shown here is derived from an EMBL/GenBank/DDBJ whole genome shotgun (WGS) entry which is preliminary data.</text>
</comment>
<evidence type="ECO:0000256" key="5">
    <source>
        <dbReference type="RuleBase" id="RU004187"/>
    </source>
</evidence>
<dbReference type="InterPro" id="IPR027409">
    <property type="entry name" value="GroEL-like_apical_dom_sf"/>
</dbReference>
<keyword evidence="3 5" id="KW-0067">ATP-binding</keyword>
<keyword evidence="4 5" id="KW-0143">Chaperone</keyword>
<dbReference type="AlphaFoldDB" id="A0A099SYP5"/>
<dbReference type="EMBL" id="JRHO01000014">
    <property type="protein sequence ID" value="KGK97789.1"/>
    <property type="molecule type" value="Genomic_DNA"/>
</dbReference>
<dbReference type="Pfam" id="PF00118">
    <property type="entry name" value="Cpn60_TCP1"/>
    <property type="match status" value="1"/>
</dbReference>
<dbReference type="Proteomes" id="UP000029859">
    <property type="component" value="Unassembled WGS sequence"/>
</dbReference>
<dbReference type="GO" id="GO:0140662">
    <property type="term" value="F:ATP-dependent protein folding chaperone"/>
    <property type="evidence" value="ECO:0007669"/>
    <property type="project" value="InterPro"/>
</dbReference>
<dbReference type="OrthoDB" id="9362at2157"/>
<reference evidence="6 7" key="1">
    <citation type="submission" date="2014-09" db="EMBL/GenBank/DDBJ databases">
        <title>Draft genome sequence of an obligately methylotrophic methanogen, Methanococcoides methylutens, isolated from marine sediment.</title>
        <authorList>
            <person name="Guan Y."/>
            <person name="Ngugi D.K."/>
            <person name="Blom J."/>
            <person name="Ali S."/>
            <person name="Ferry J.G."/>
            <person name="Stingl U."/>
        </authorList>
    </citation>
    <scope>NUCLEOTIDE SEQUENCE [LARGE SCALE GENOMIC DNA]</scope>
    <source>
        <strain evidence="6 7">DSM 2657</strain>
    </source>
</reference>
<evidence type="ECO:0000256" key="1">
    <source>
        <dbReference type="ARBA" id="ARBA00008020"/>
    </source>
</evidence>
<dbReference type="Gene3D" id="3.30.260.10">
    <property type="entry name" value="TCP-1-like chaperonin intermediate domain"/>
    <property type="match status" value="1"/>
</dbReference>
<evidence type="ECO:0000256" key="3">
    <source>
        <dbReference type="ARBA" id="ARBA00022840"/>
    </source>
</evidence>
<keyword evidence="7" id="KW-1185">Reference proteome</keyword>
<protein>
    <submittedName>
        <fullName evidence="6">Thermosome subunit</fullName>
    </submittedName>
</protein>
<dbReference type="PROSITE" id="PS00995">
    <property type="entry name" value="TCP1_3"/>
    <property type="match status" value="1"/>
</dbReference>
<dbReference type="Gene3D" id="1.10.560.10">
    <property type="entry name" value="GroEL-like equatorial domain"/>
    <property type="match status" value="1"/>
</dbReference>
<organism evidence="6 7">
    <name type="scientific">Methanococcoides methylutens</name>
    <dbReference type="NCBI Taxonomy" id="2226"/>
    <lineage>
        <taxon>Archaea</taxon>
        <taxon>Methanobacteriati</taxon>
        <taxon>Methanobacteriota</taxon>
        <taxon>Stenosarchaea group</taxon>
        <taxon>Methanomicrobia</taxon>
        <taxon>Methanosarcinales</taxon>
        <taxon>Methanosarcinaceae</taxon>
        <taxon>Methanococcoides</taxon>
    </lineage>
</organism>
<evidence type="ECO:0000313" key="7">
    <source>
        <dbReference type="Proteomes" id="UP000029859"/>
    </source>
</evidence>
<dbReference type="PANTHER" id="PTHR11353">
    <property type="entry name" value="CHAPERONIN"/>
    <property type="match status" value="1"/>
</dbReference>
<evidence type="ECO:0000256" key="4">
    <source>
        <dbReference type="ARBA" id="ARBA00023186"/>
    </source>
</evidence>
<dbReference type="SUPFAM" id="SSF48592">
    <property type="entry name" value="GroEL equatorial domain-like"/>
    <property type="match status" value="1"/>
</dbReference>
<evidence type="ECO:0000256" key="2">
    <source>
        <dbReference type="ARBA" id="ARBA00022741"/>
    </source>
</evidence>
<dbReference type="SUPFAM" id="SSF54849">
    <property type="entry name" value="GroEL-intermediate domain like"/>
    <property type="match status" value="1"/>
</dbReference>
<dbReference type="GO" id="GO:0051082">
    <property type="term" value="F:unfolded protein binding"/>
    <property type="evidence" value="ECO:0007669"/>
    <property type="project" value="InterPro"/>
</dbReference>
<gene>
    <name evidence="6" type="ORF">LI82_08430</name>
</gene>
<dbReference type="NCBIfam" id="NF041083">
    <property type="entry name" value="thermosome_beta"/>
    <property type="match status" value="1"/>
</dbReference>
<dbReference type="RefSeq" id="WP_048194857.1">
    <property type="nucleotide sequence ID" value="NZ_CAAGSM010000001.1"/>
</dbReference>